<evidence type="ECO:0000256" key="11">
    <source>
        <dbReference type="SAM" id="Phobius"/>
    </source>
</evidence>
<evidence type="ECO:0000256" key="9">
    <source>
        <dbReference type="RuleBase" id="RU000688"/>
    </source>
</evidence>
<dbReference type="SMART" id="SM01381">
    <property type="entry name" value="7TM_GPCR_Srsx"/>
    <property type="match status" value="1"/>
</dbReference>
<keyword evidence="8 9" id="KW-0807">Transducer</keyword>
<feature type="transmembrane region" description="Helical" evidence="11">
    <location>
        <begin position="288"/>
        <end position="310"/>
    </location>
</feature>
<organism evidence="13 14">
    <name type="scientific">Aplysia californica</name>
    <name type="common">California sea hare</name>
    <dbReference type="NCBI Taxonomy" id="6500"/>
    <lineage>
        <taxon>Eukaryota</taxon>
        <taxon>Metazoa</taxon>
        <taxon>Spiralia</taxon>
        <taxon>Lophotrochozoa</taxon>
        <taxon>Mollusca</taxon>
        <taxon>Gastropoda</taxon>
        <taxon>Heterobranchia</taxon>
        <taxon>Euthyneura</taxon>
        <taxon>Tectipleura</taxon>
        <taxon>Aplysiida</taxon>
        <taxon>Aplysioidea</taxon>
        <taxon>Aplysiidae</taxon>
        <taxon>Aplysia</taxon>
    </lineage>
</organism>
<dbReference type="InterPro" id="IPR000276">
    <property type="entry name" value="GPCR_Rhodpsn"/>
</dbReference>
<feature type="compositionally biased region" description="Basic residues" evidence="10">
    <location>
        <begin position="481"/>
        <end position="492"/>
    </location>
</feature>
<dbReference type="InterPro" id="IPR017452">
    <property type="entry name" value="GPCR_Rhodpsn_7TM"/>
</dbReference>
<dbReference type="Proteomes" id="UP000694888">
    <property type="component" value="Unplaced"/>
</dbReference>
<feature type="compositionally biased region" description="Low complexity" evidence="10">
    <location>
        <begin position="516"/>
        <end position="528"/>
    </location>
</feature>
<dbReference type="PROSITE" id="PS50262">
    <property type="entry name" value="G_PROTEIN_RECEP_F1_2"/>
    <property type="match status" value="1"/>
</dbReference>
<keyword evidence="5 9" id="KW-0297">G-protein coupled receptor</keyword>
<feature type="compositionally biased region" description="Basic residues" evidence="10">
    <location>
        <begin position="456"/>
        <end position="471"/>
    </location>
</feature>
<feature type="transmembrane region" description="Helical" evidence="11">
    <location>
        <begin position="190"/>
        <end position="209"/>
    </location>
</feature>
<gene>
    <name evidence="14" type="primary">LOC101850287</name>
</gene>
<feature type="region of interest" description="Disordered" evidence="10">
    <location>
        <begin position="587"/>
        <end position="621"/>
    </location>
</feature>
<evidence type="ECO:0000256" key="8">
    <source>
        <dbReference type="ARBA" id="ARBA00023224"/>
    </source>
</evidence>
<evidence type="ECO:0000256" key="5">
    <source>
        <dbReference type="ARBA" id="ARBA00023040"/>
    </source>
</evidence>
<comment type="similarity">
    <text evidence="2 9">Belongs to the G-protein coupled receptor 1 family.</text>
</comment>
<feature type="region of interest" description="Disordered" evidence="10">
    <location>
        <begin position="440"/>
        <end position="537"/>
    </location>
</feature>
<feature type="domain" description="G-protein coupled receptors family 1 profile" evidence="12">
    <location>
        <begin position="90"/>
        <end position="350"/>
    </location>
</feature>
<dbReference type="GeneID" id="101850287"/>
<evidence type="ECO:0000313" key="13">
    <source>
        <dbReference type="Proteomes" id="UP000694888"/>
    </source>
</evidence>
<name>A0ABM0K717_APLCA</name>
<dbReference type="PANTHER" id="PTHR45695">
    <property type="entry name" value="LEUCOKININ RECEPTOR-RELATED"/>
    <property type="match status" value="1"/>
</dbReference>
<reference evidence="14" key="1">
    <citation type="submission" date="2025-08" db="UniProtKB">
        <authorList>
            <consortium name="RefSeq"/>
        </authorList>
    </citation>
    <scope>IDENTIFICATION</scope>
</reference>
<feature type="compositionally biased region" description="Polar residues" evidence="10">
    <location>
        <begin position="499"/>
        <end position="510"/>
    </location>
</feature>
<dbReference type="PANTHER" id="PTHR45695:SF9">
    <property type="entry name" value="LEUCOKININ RECEPTOR"/>
    <property type="match status" value="1"/>
</dbReference>
<feature type="transmembrane region" description="Helical" evidence="11">
    <location>
        <begin position="111"/>
        <end position="136"/>
    </location>
</feature>
<feature type="transmembrane region" description="Helical" evidence="11">
    <location>
        <begin position="148"/>
        <end position="169"/>
    </location>
</feature>
<evidence type="ECO:0000256" key="3">
    <source>
        <dbReference type="ARBA" id="ARBA00022692"/>
    </source>
</evidence>
<accession>A0ABM0K717</accession>
<evidence type="ECO:0000313" key="14">
    <source>
        <dbReference type="RefSeq" id="XP_005110250.2"/>
    </source>
</evidence>
<dbReference type="Gene3D" id="1.20.1070.10">
    <property type="entry name" value="Rhodopsin 7-helix transmembrane proteins"/>
    <property type="match status" value="1"/>
</dbReference>
<dbReference type="PRINTS" id="PR00237">
    <property type="entry name" value="GPCRRHODOPSN"/>
</dbReference>
<dbReference type="Pfam" id="PF00001">
    <property type="entry name" value="7tm_1"/>
    <property type="match status" value="1"/>
</dbReference>
<dbReference type="PROSITE" id="PS00237">
    <property type="entry name" value="G_PROTEIN_RECEP_F1_1"/>
    <property type="match status" value="1"/>
</dbReference>
<feature type="non-terminal residue" evidence="14">
    <location>
        <position position="621"/>
    </location>
</feature>
<dbReference type="RefSeq" id="XP_005110250.2">
    <property type="nucleotide sequence ID" value="XM_005110193.2"/>
</dbReference>
<dbReference type="PRINTS" id="PR01012">
    <property type="entry name" value="NRPEPTIDEYR"/>
</dbReference>
<evidence type="ECO:0000256" key="2">
    <source>
        <dbReference type="ARBA" id="ARBA00010663"/>
    </source>
</evidence>
<keyword evidence="3 9" id="KW-0812">Transmembrane</keyword>
<proteinExistence type="inferred from homology"/>
<evidence type="ECO:0000256" key="4">
    <source>
        <dbReference type="ARBA" id="ARBA00022989"/>
    </source>
</evidence>
<evidence type="ECO:0000259" key="12">
    <source>
        <dbReference type="PROSITE" id="PS50262"/>
    </source>
</evidence>
<evidence type="ECO:0000256" key="7">
    <source>
        <dbReference type="ARBA" id="ARBA00023170"/>
    </source>
</evidence>
<comment type="subcellular location">
    <subcellularLocation>
        <location evidence="1">Membrane</location>
        <topology evidence="1">Multi-pass membrane protein</topology>
    </subcellularLocation>
</comment>
<evidence type="ECO:0000256" key="6">
    <source>
        <dbReference type="ARBA" id="ARBA00023136"/>
    </source>
</evidence>
<dbReference type="InterPro" id="IPR000611">
    <property type="entry name" value="NPY_rcpt"/>
</dbReference>
<keyword evidence="13" id="KW-1185">Reference proteome</keyword>
<keyword evidence="6 11" id="KW-0472">Membrane</keyword>
<keyword evidence="7 9" id="KW-0675">Receptor</keyword>
<feature type="transmembrane region" description="Helical" evidence="11">
    <location>
        <begin position="77"/>
        <end position="99"/>
    </location>
</feature>
<keyword evidence="4 11" id="KW-1133">Transmembrane helix</keyword>
<protein>
    <submittedName>
        <fullName evidence="14">Neuropeptide FF receptor 1</fullName>
    </submittedName>
</protein>
<dbReference type="SUPFAM" id="SSF81321">
    <property type="entry name" value="Family A G protein-coupled receptor-like"/>
    <property type="match status" value="1"/>
</dbReference>
<evidence type="ECO:0000256" key="1">
    <source>
        <dbReference type="ARBA" id="ARBA00004141"/>
    </source>
</evidence>
<feature type="transmembrane region" description="Helical" evidence="11">
    <location>
        <begin position="234"/>
        <end position="262"/>
    </location>
</feature>
<sequence length="621" mass="70043">MATTRVPPTMSDCPLGSCLSDLPTRPLNLSGGSVTSSTMLQDLFNTTLQPPTDNVTLGNETSQTSNLLSEEAQASLIVLYSLTIIFSVVGNILVVIVFVKGRRSRTDIRPFLINLAIADLIMALFCMPFTFTNVMIRTWVFSKPMCPIVLFMQHLSVSASVFTNMAIGIDRFLVVTFPLRARMTTQRAKYTICVIWLCSVGLSSVQLVVGRATDHGDVIDCNEVWGSPDARRTFTMFVLFITYIIPLVILAVTYSIVSILLWKRTAPGNAHEGRDMHQLRAKRKVIKMLVLVVIMFGVCWLPLHTFFLVIDFNPELMMNQSESQQRISTVLFYSAFWLAMSNSCANPVIYGFTNDSFRADLAALCYRWFPFCLCLKKLATRQFSMSTCDSAYNRRFSTLRKPPATSMYKQTAYRNGSKVYIELHRDMSRERSLASINDFYRDGVPDPEQGPLSSRLRNHHTPTNNHRHSSRHQQQQQQQNHHQRRRRHHHLFRKDSGESTKPLTSQNNNDVMRGKSSSSPSLHSAPVSPDTPTSRTEEFSYPLADSYIRQTQIPEVNTALLRTPTQSDSNVCNSRELHTAVLRTPTQVDSNIPDSNDSEVHTPTQSDSAVLHTPTQVNSSV</sequence>
<evidence type="ECO:0000256" key="10">
    <source>
        <dbReference type="SAM" id="MobiDB-lite"/>
    </source>
</evidence>